<gene>
    <name evidence="1" type="ORF">AAJCM20276_33560</name>
</gene>
<accession>A0A6S6PVR6</accession>
<sequence length="99" mass="11115">MSDSDYPWVDAKDWKTVWETINTLPGGGKGDAFRARRRADGIIGFLKTIESRKDPERRGRLRGVISRFWTLSMIRPNQNGASYGGLLDISCRTGELATP</sequence>
<dbReference type="Proteomes" id="UP000515220">
    <property type="component" value="Chromosome"/>
</dbReference>
<dbReference type="AlphaFoldDB" id="A0A6S6PVR6"/>
<evidence type="ECO:0000313" key="1">
    <source>
        <dbReference type="EMBL" id="BCI68732.1"/>
    </source>
</evidence>
<organism evidence="1 2">
    <name type="scientific">Acetobacter aceti</name>
    <dbReference type="NCBI Taxonomy" id="435"/>
    <lineage>
        <taxon>Bacteria</taxon>
        <taxon>Pseudomonadati</taxon>
        <taxon>Pseudomonadota</taxon>
        <taxon>Alphaproteobacteria</taxon>
        <taxon>Acetobacterales</taxon>
        <taxon>Acetobacteraceae</taxon>
        <taxon>Acetobacter</taxon>
        <taxon>Acetobacter subgen. Acetobacter</taxon>
    </lineage>
</organism>
<proteinExistence type="predicted"/>
<evidence type="ECO:0000313" key="2">
    <source>
        <dbReference type="Proteomes" id="UP000515220"/>
    </source>
</evidence>
<dbReference type="EMBL" id="AP023326">
    <property type="protein sequence ID" value="BCI68732.1"/>
    <property type="molecule type" value="Genomic_DNA"/>
</dbReference>
<reference evidence="1 2" key="1">
    <citation type="submission" date="2020-07" db="EMBL/GenBank/DDBJ databases">
        <title>Complete Genome Sequence of an acetic acid bacterium, Acetobacter aceti JCM20276.</title>
        <authorList>
            <person name="Hirose Y."/>
            <person name="Mihara H."/>
        </authorList>
    </citation>
    <scope>NUCLEOTIDE SEQUENCE [LARGE SCALE GENOMIC DNA]</scope>
    <source>
        <strain evidence="1 2">JCM20276</strain>
    </source>
</reference>
<dbReference type="RefSeq" id="WP_197974779.1">
    <property type="nucleotide sequence ID" value="NZ_AP023326.1"/>
</dbReference>
<name>A0A6S6PVR6_ACEAC</name>
<protein>
    <submittedName>
        <fullName evidence="1">Uncharacterized protein</fullName>
    </submittedName>
</protein>